<dbReference type="InterPro" id="IPR044016">
    <property type="entry name" value="Big_13"/>
</dbReference>
<dbReference type="Proteomes" id="UP001363010">
    <property type="component" value="Unassembled WGS sequence"/>
</dbReference>
<evidence type="ECO:0000256" key="1">
    <source>
        <dbReference type="SAM" id="MobiDB-lite"/>
    </source>
</evidence>
<feature type="compositionally biased region" description="Polar residues" evidence="1">
    <location>
        <begin position="189"/>
        <end position="214"/>
    </location>
</feature>
<evidence type="ECO:0000259" key="2">
    <source>
        <dbReference type="Pfam" id="PF19077"/>
    </source>
</evidence>
<dbReference type="EMBL" id="JBBKZV010000003">
    <property type="protein sequence ID" value="MEJ8822127.1"/>
    <property type="molecule type" value="Genomic_DNA"/>
</dbReference>
<feature type="region of interest" description="Disordered" evidence="1">
    <location>
        <begin position="157"/>
        <end position="255"/>
    </location>
</feature>
<accession>A0ABU8VYD0</accession>
<keyword evidence="4" id="KW-1185">Reference proteome</keyword>
<dbReference type="Pfam" id="PF19077">
    <property type="entry name" value="Big_13"/>
    <property type="match status" value="2"/>
</dbReference>
<comment type="caution">
    <text evidence="3">The sequence shown here is derived from an EMBL/GenBank/DDBJ whole genome shotgun (WGS) entry which is preliminary data.</text>
</comment>
<evidence type="ECO:0000313" key="4">
    <source>
        <dbReference type="Proteomes" id="UP001363010"/>
    </source>
</evidence>
<name>A0ABU8VYD0_9BURK</name>
<feature type="compositionally biased region" description="Pro residues" evidence="1">
    <location>
        <begin position="172"/>
        <end position="185"/>
    </location>
</feature>
<reference evidence="3 4" key="1">
    <citation type="submission" date="2024-03" db="EMBL/GenBank/DDBJ databases">
        <title>Novel species of the genus Variovorax.</title>
        <authorList>
            <person name="Liu Q."/>
            <person name="Xin Y.-H."/>
        </authorList>
    </citation>
    <scope>NUCLEOTIDE SEQUENCE [LARGE SCALE GENOMIC DNA]</scope>
    <source>
        <strain evidence="3 4">KACC 18501</strain>
    </source>
</reference>
<dbReference type="Gene3D" id="3.30.420.430">
    <property type="match status" value="2"/>
</dbReference>
<feature type="non-terminal residue" evidence="3">
    <location>
        <position position="413"/>
    </location>
</feature>
<gene>
    <name evidence="3" type="ORF">WKW80_08750</name>
</gene>
<feature type="domain" description="Bacterial Ig-like" evidence="2">
    <location>
        <begin position="207"/>
        <end position="282"/>
    </location>
</feature>
<evidence type="ECO:0000313" key="3">
    <source>
        <dbReference type="EMBL" id="MEJ8822127.1"/>
    </source>
</evidence>
<feature type="domain" description="Bacterial Ig-like" evidence="2">
    <location>
        <begin position="311"/>
        <end position="386"/>
    </location>
</feature>
<dbReference type="RefSeq" id="WP_340363167.1">
    <property type="nucleotide sequence ID" value="NZ_JBBKZV010000003.1"/>
</dbReference>
<protein>
    <submittedName>
        <fullName evidence="3">Ig-like domain-containing protein</fullName>
    </submittedName>
</protein>
<proteinExistence type="predicted"/>
<sequence>MSLILIQKTASQGATQTPIEGGKQQVLAQAGTRYEVIDKATGKAPAKLVVKRVGPDLRVEVDGEPVLDVQKFYGETSPSNPAYFDINQAVDPDAGEAAAAPPTVTITPATAPWDAIDDTFLLFPSALPAAESNMGGLLLAGLGVAALGAAAAAYKHHRDSKEDEAPVMPVAPTKPPEPSPAPKAPSAPNSFADNVGKVQSPNSTAPTTDDSTPGINIGTIPADTTPKLYVDGKETPATYDPKTGALTPDTPLTEGPHDVTYTVTDSAGKESQPSGPIVITVDITAPATPAAPGSYVDNVGKVQNPTSTAPATDDSTPGINIGTIPADTTPKLYVDGKEVPATYEPKTGTLTPDTPLTEGPHDITYTVTDLAGNESLPSGPIVITVDITAPATPAAPGSYVDNVGKVQNPTSTA</sequence>
<organism evidence="3 4">
    <name type="scientific">Variovorax humicola</name>
    <dbReference type="NCBI Taxonomy" id="1769758"/>
    <lineage>
        <taxon>Bacteria</taxon>
        <taxon>Pseudomonadati</taxon>
        <taxon>Pseudomonadota</taxon>
        <taxon>Betaproteobacteria</taxon>
        <taxon>Burkholderiales</taxon>
        <taxon>Comamonadaceae</taxon>
        <taxon>Variovorax</taxon>
    </lineage>
</organism>